<proteinExistence type="predicted"/>
<feature type="region of interest" description="Disordered" evidence="1">
    <location>
        <begin position="674"/>
        <end position="694"/>
    </location>
</feature>
<dbReference type="EMBL" id="KB469297">
    <property type="protein sequence ID" value="EPQ59570.1"/>
    <property type="molecule type" value="Genomic_DNA"/>
</dbReference>
<dbReference type="OMA" id="KGCTQPT"/>
<dbReference type="Proteomes" id="UP000030669">
    <property type="component" value="Unassembled WGS sequence"/>
</dbReference>
<feature type="region of interest" description="Disordered" evidence="1">
    <location>
        <begin position="450"/>
        <end position="472"/>
    </location>
</feature>
<feature type="compositionally biased region" description="Low complexity" evidence="1">
    <location>
        <begin position="300"/>
        <end position="309"/>
    </location>
</feature>
<evidence type="ECO:0000256" key="1">
    <source>
        <dbReference type="SAM" id="MobiDB-lite"/>
    </source>
</evidence>
<name>S7RXD7_GLOTA</name>
<protein>
    <submittedName>
        <fullName evidence="2">Uncharacterized protein</fullName>
    </submittedName>
</protein>
<feature type="compositionally biased region" description="Gly residues" evidence="1">
    <location>
        <begin position="1058"/>
        <end position="1068"/>
    </location>
</feature>
<feature type="compositionally biased region" description="Polar residues" evidence="1">
    <location>
        <begin position="314"/>
        <end position="330"/>
    </location>
</feature>
<dbReference type="GeneID" id="19309293"/>
<feature type="region of interest" description="Disordered" evidence="1">
    <location>
        <begin position="716"/>
        <end position="757"/>
    </location>
</feature>
<feature type="compositionally biased region" description="Low complexity" evidence="1">
    <location>
        <begin position="972"/>
        <end position="987"/>
    </location>
</feature>
<evidence type="ECO:0000313" key="3">
    <source>
        <dbReference type="Proteomes" id="UP000030669"/>
    </source>
</evidence>
<dbReference type="OrthoDB" id="27934at2759"/>
<evidence type="ECO:0000313" key="2">
    <source>
        <dbReference type="EMBL" id="EPQ59570.1"/>
    </source>
</evidence>
<feature type="compositionally biased region" description="Basic and acidic residues" evidence="1">
    <location>
        <begin position="685"/>
        <end position="694"/>
    </location>
</feature>
<dbReference type="Gene3D" id="6.10.140.1020">
    <property type="match status" value="1"/>
</dbReference>
<dbReference type="RefSeq" id="XP_007862517.1">
    <property type="nucleotide sequence ID" value="XM_007864326.1"/>
</dbReference>
<keyword evidence="3" id="KW-1185">Reference proteome</keyword>
<feature type="compositionally biased region" description="Basic and acidic residues" evidence="1">
    <location>
        <begin position="871"/>
        <end position="884"/>
    </location>
</feature>
<feature type="compositionally biased region" description="Basic and acidic residues" evidence="1">
    <location>
        <begin position="1070"/>
        <end position="1093"/>
    </location>
</feature>
<sequence length="1137" mass="119514">MIILTNLEQGHPAIRKIAKLFFTIPQALVTTTLPVPPCHTPASASDRAADPLPSTAMAYLGPIYPPLSWTPPTGETSFPSVEPAEGTNVSTTLECQKRQECQYGSGAVALPARPFELPVSSSETQGSANSSDDILTANTVQSAVEAGSHQVDSCSRLMAGSDDTVELYSTPATGISGSVTSNTTAVSSQQESLVLRTPSELEAVNEVPENASIVSGGLPDEVQTVILKSSAKPLLEETHESIHVGQRADDEPLPPHTSPEPTIGPDPRPGSVFLTAPAYLLPPDQSTIVATTTDGPEKVSSSASESSDSGPQAADQSQVSAHTPTKNSPGPSLHAPSPSAPISLLRYAPTMLADSSLSISSSSSSAAIHSGAAAPVSIDALSSAFPPVNSPAVTDNDSALQRTEGAPADLPLLTLHAASDAHIPGPSDVPPDAHSELSAHIATSVSVDLATSREPPHASSGKPVASVLPVSPSSSFLSTPPDIDALPADAPPRPLDLCVSSEISSASFSHAAGPVPESTIALSDDRTATELPALPAPLPPKEAHTDSTCGIEDIAQTEIAERSVLPTAMELHSDLDVHSTDPARIGPDDGTALSPAQLSEFALSDSVTPTNCPVPVVTVPEPAVPPEAATEHLHAPAARHSDEALELVSHSVPAAVNAIPAIRGPGNKDSGLSSIIGNQGTGESIDSHISRTEDSVDVTPAVEFEIDESSAYLVLDLPQSSPPPSSSPPALFTSPPMVFASSSRPTSPMDLDGEPKMKNSLRDEKITFDVADEHYPLIQDEQLEDRSAPALNSPAPLSPPFPIQEALVPPSSPPSAVAPFTSSPPSSPARSPSMYTQSSPPRRLGKEGEEDEKDSSVGRKRRHGSEELEDERAKRARIEGDRAAPKRLTVQGQRRELRKLKKPFRSPVIIGGETPSGEDTKGKEKQKGGEARKGQHKQVERVKRDAASLEADAGRKSTKFAVSKRAAGQFKSPLAPTAPAASSSSSLLRPAAVSGVRLTPTIQSLERKLQVTKRAVKILEDGERDGLRDLAKKWREVGRDVAWEVWMLVKDQVNNGDGAAGSSGGWGYDGQKEYGWDNEAGKGDEDGAKGRYEVEEEEERREETMGSMLRKMGIAPETLGWDDDREEWVDECNTIET</sequence>
<feature type="compositionally biased region" description="Low complexity" evidence="1">
    <location>
        <begin position="814"/>
        <end position="833"/>
    </location>
</feature>
<feature type="compositionally biased region" description="Pro residues" evidence="1">
    <location>
        <begin position="254"/>
        <end position="268"/>
    </location>
</feature>
<feature type="region of interest" description="Disordered" evidence="1">
    <location>
        <begin position="287"/>
        <end position="341"/>
    </location>
</feature>
<feature type="compositionally biased region" description="Polar residues" evidence="1">
    <location>
        <begin position="674"/>
        <end position="684"/>
    </location>
</feature>
<dbReference type="HOGENOM" id="CLU_278231_0_0_1"/>
<accession>S7RXD7</accession>
<dbReference type="eggNOG" id="ENOG502SAMI">
    <property type="taxonomic scope" value="Eukaryota"/>
</dbReference>
<feature type="compositionally biased region" description="Basic and acidic residues" evidence="1">
    <location>
        <begin position="918"/>
        <end position="955"/>
    </location>
</feature>
<gene>
    <name evidence="2" type="ORF">GLOTRDRAFT_91125</name>
</gene>
<dbReference type="STRING" id="670483.S7RXD7"/>
<feature type="compositionally biased region" description="Low complexity" evidence="1">
    <location>
        <begin position="463"/>
        <end position="472"/>
    </location>
</feature>
<feature type="region of interest" description="Disordered" evidence="1">
    <location>
        <begin position="1056"/>
        <end position="1116"/>
    </location>
</feature>
<dbReference type="AlphaFoldDB" id="S7RXD7"/>
<reference evidence="2 3" key="1">
    <citation type="journal article" date="2012" name="Science">
        <title>The Paleozoic origin of enzymatic lignin decomposition reconstructed from 31 fungal genomes.</title>
        <authorList>
            <person name="Floudas D."/>
            <person name="Binder M."/>
            <person name="Riley R."/>
            <person name="Barry K."/>
            <person name="Blanchette R.A."/>
            <person name="Henrissat B."/>
            <person name="Martinez A.T."/>
            <person name="Otillar R."/>
            <person name="Spatafora J.W."/>
            <person name="Yadav J.S."/>
            <person name="Aerts A."/>
            <person name="Benoit I."/>
            <person name="Boyd A."/>
            <person name="Carlson A."/>
            <person name="Copeland A."/>
            <person name="Coutinho P.M."/>
            <person name="de Vries R.P."/>
            <person name="Ferreira P."/>
            <person name="Findley K."/>
            <person name="Foster B."/>
            <person name="Gaskell J."/>
            <person name="Glotzer D."/>
            <person name="Gorecki P."/>
            <person name="Heitman J."/>
            <person name="Hesse C."/>
            <person name="Hori C."/>
            <person name="Igarashi K."/>
            <person name="Jurgens J.A."/>
            <person name="Kallen N."/>
            <person name="Kersten P."/>
            <person name="Kohler A."/>
            <person name="Kuees U."/>
            <person name="Kumar T.K.A."/>
            <person name="Kuo A."/>
            <person name="LaButti K."/>
            <person name="Larrondo L.F."/>
            <person name="Lindquist E."/>
            <person name="Ling A."/>
            <person name="Lombard V."/>
            <person name="Lucas S."/>
            <person name="Lundell T."/>
            <person name="Martin R."/>
            <person name="McLaughlin D.J."/>
            <person name="Morgenstern I."/>
            <person name="Morin E."/>
            <person name="Murat C."/>
            <person name="Nagy L.G."/>
            <person name="Nolan M."/>
            <person name="Ohm R.A."/>
            <person name="Patyshakuliyeva A."/>
            <person name="Rokas A."/>
            <person name="Ruiz-Duenas F.J."/>
            <person name="Sabat G."/>
            <person name="Salamov A."/>
            <person name="Samejima M."/>
            <person name="Schmutz J."/>
            <person name="Slot J.C."/>
            <person name="St John F."/>
            <person name="Stenlid J."/>
            <person name="Sun H."/>
            <person name="Sun S."/>
            <person name="Syed K."/>
            <person name="Tsang A."/>
            <person name="Wiebenga A."/>
            <person name="Young D."/>
            <person name="Pisabarro A."/>
            <person name="Eastwood D.C."/>
            <person name="Martin F."/>
            <person name="Cullen D."/>
            <person name="Grigoriev I.V."/>
            <person name="Hibbett D.S."/>
        </authorList>
    </citation>
    <scope>NUCLEOTIDE SEQUENCE [LARGE SCALE GENOMIC DNA]</scope>
    <source>
        <strain evidence="2 3">ATCC 11539</strain>
    </source>
</reference>
<dbReference type="KEGG" id="gtr:GLOTRDRAFT_91125"/>
<feature type="region of interest" description="Disordered" evidence="1">
    <location>
        <begin position="780"/>
        <end position="987"/>
    </location>
</feature>
<organism evidence="2 3">
    <name type="scientific">Gloeophyllum trabeum (strain ATCC 11539 / FP-39264 / Madison 617)</name>
    <name type="common">Brown rot fungus</name>
    <dbReference type="NCBI Taxonomy" id="670483"/>
    <lineage>
        <taxon>Eukaryota</taxon>
        <taxon>Fungi</taxon>
        <taxon>Dikarya</taxon>
        <taxon>Basidiomycota</taxon>
        <taxon>Agaricomycotina</taxon>
        <taxon>Agaricomycetes</taxon>
        <taxon>Gloeophyllales</taxon>
        <taxon>Gloeophyllaceae</taxon>
        <taxon>Gloeophyllum</taxon>
    </lineage>
</organism>
<feature type="region of interest" description="Disordered" evidence="1">
    <location>
        <begin position="242"/>
        <end position="275"/>
    </location>
</feature>